<accession>A0A645EUY2</accession>
<dbReference type="AntiFam" id="ANF00098">
    <property type="entry name" value="Shadow ORF (opposite leuC)"/>
</dbReference>
<name>A0A645EUY2_9ZZZZ</name>
<protein>
    <submittedName>
        <fullName evidence="1">Uncharacterized protein</fullName>
    </submittedName>
</protein>
<dbReference type="AlphaFoldDB" id="A0A645EUY2"/>
<organism evidence="1">
    <name type="scientific">bioreactor metagenome</name>
    <dbReference type="NCBI Taxonomy" id="1076179"/>
    <lineage>
        <taxon>unclassified sequences</taxon>
        <taxon>metagenomes</taxon>
        <taxon>ecological metagenomes</taxon>
    </lineage>
</organism>
<comment type="caution">
    <text evidence="1">The sequence shown here is derived from an EMBL/GenBank/DDBJ whole genome shotgun (WGS) entry which is preliminary data.</text>
</comment>
<evidence type="ECO:0000313" key="1">
    <source>
        <dbReference type="EMBL" id="MPN05236.1"/>
    </source>
</evidence>
<gene>
    <name evidence="1" type="ORF">SDC9_152486</name>
</gene>
<reference evidence="1" key="1">
    <citation type="submission" date="2019-08" db="EMBL/GenBank/DDBJ databases">
        <authorList>
            <person name="Kucharzyk K."/>
            <person name="Murdoch R.W."/>
            <person name="Higgins S."/>
            <person name="Loffler F."/>
        </authorList>
    </citation>
    <scope>NUCLEOTIDE SEQUENCE</scope>
</reference>
<dbReference type="EMBL" id="VSSQ01051147">
    <property type="protein sequence ID" value="MPN05236.1"/>
    <property type="molecule type" value="Genomic_DNA"/>
</dbReference>
<sequence>MTAFQDTRGHLDIFQPAAGAAAKESLLQGRARVLSQVRHVVHAEGHGHLRGYKARVKDQVLAVLIARVRLINGEALDMPLGQELHRHPVRLDIGGLGTHFGGHVAQRHALGYRELSNETAFKANAAVGGKISAHPADDMQNQIFGVHSLLKVSV</sequence>
<proteinExistence type="predicted"/>